<keyword evidence="2" id="KW-1185">Reference proteome</keyword>
<evidence type="ECO:0000313" key="1">
    <source>
        <dbReference type="EMBL" id="CAG8688221.1"/>
    </source>
</evidence>
<protein>
    <submittedName>
        <fullName evidence="1">599_t:CDS:1</fullName>
    </submittedName>
</protein>
<evidence type="ECO:0000313" key="2">
    <source>
        <dbReference type="Proteomes" id="UP000789405"/>
    </source>
</evidence>
<sequence length="121" mass="13931">MTNPKTNHINKDHLKNATIKPRNRDLVKCNCIWHCEGGRWVDPRTQANKSVRSSAKEQKYRSGLVKLNLSGDDFSNQFFEDDIVANLDETELKELELDKNILTDNSQKSSNFDYDDDLEGT</sequence>
<reference evidence="1" key="1">
    <citation type="submission" date="2021-06" db="EMBL/GenBank/DDBJ databases">
        <authorList>
            <person name="Kallberg Y."/>
            <person name="Tangrot J."/>
            <person name="Rosling A."/>
        </authorList>
    </citation>
    <scope>NUCLEOTIDE SEQUENCE</scope>
    <source>
        <strain evidence="1">MA453B</strain>
    </source>
</reference>
<comment type="caution">
    <text evidence="1">The sequence shown here is derived from an EMBL/GenBank/DDBJ whole genome shotgun (WGS) entry which is preliminary data.</text>
</comment>
<gene>
    <name evidence="1" type="ORF">DERYTH_LOCUS12198</name>
</gene>
<dbReference type="Proteomes" id="UP000789405">
    <property type="component" value="Unassembled WGS sequence"/>
</dbReference>
<organism evidence="1 2">
    <name type="scientific">Dentiscutata erythropus</name>
    <dbReference type="NCBI Taxonomy" id="1348616"/>
    <lineage>
        <taxon>Eukaryota</taxon>
        <taxon>Fungi</taxon>
        <taxon>Fungi incertae sedis</taxon>
        <taxon>Mucoromycota</taxon>
        <taxon>Glomeromycotina</taxon>
        <taxon>Glomeromycetes</taxon>
        <taxon>Diversisporales</taxon>
        <taxon>Gigasporaceae</taxon>
        <taxon>Dentiscutata</taxon>
    </lineage>
</organism>
<dbReference type="AlphaFoldDB" id="A0A9N9ERL5"/>
<proteinExistence type="predicted"/>
<name>A0A9N9ERL5_9GLOM</name>
<accession>A0A9N9ERL5</accession>
<dbReference type="OrthoDB" id="2473117at2759"/>
<dbReference type="EMBL" id="CAJVPY010007871">
    <property type="protein sequence ID" value="CAG8688221.1"/>
    <property type="molecule type" value="Genomic_DNA"/>
</dbReference>